<accession>A0ABQ4UYI3</accession>
<comment type="caution">
    <text evidence="1">The sequence shown here is derived from an EMBL/GenBank/DDBJ whole genome shotgun (WGS) entry which is preliminary data.</text>
</comment>
<proteinExistence type="predicted"/>
<evidence type="ECO:0000313" key="2">
    <source>
        <dbReference type="Proteomes" id="UP001055093"/>
    </source>
</evidence>
<gene>
    <name evidence="1" type="ORF">BGCPKDLD_3811</name>
</gene>
<dbReference type="Proteomes" id="UP001055093">
    <property type="component" value="Unassembled WGS sequence"/>
</dbReference>
<protein>
    <submittedName>
        <fullName evidence="1">Uncharacterized protein</fullName>
    </submittedName>
</protein>
<keyword evidence="2" id="KW-1185">Reference proteome</keyword>
<name>A0ABQ4UYI3_9HYPH</name>
<dbReference type="RefSeq" id="WP_238308329.1">
    <property type="nucleotide sequence ID" value="NZ_BPRE01000013.1"/>
</dbReference>
<sequence>MAASPALAGIGHNSNVSDFDLSRDEIDGLHLEASNWLDGKGVQSQDDADAIGRLLDMIGEAIRTAETRRKAEAKPFDDGKAEIQARYNKLIGDTKGSGKGKAILAREVCQAALTPWRVRQEEERRAAAEAARKAAEEAARQAALAFQVTRSDDLEGREEAEVLARQAKKAETAARRAGKPVATGLRMVVRAEVTDFPAFLRWVRENRPDALRGALQTIAETLSTQKTRGLPGVVYHEEPVAR</sequence>
<evidence type="ECO:0000313" key="1">
    <source>
        <dbReference type="EMBL" id="GJE77208.1"/>
    </source>
</evidence>
<reference evidence="1" key="1">
    <citation type="journal article" date="2021" name="Front. Microbiol.">
        <title>Comprehensive Comparative Genomics and Phenotyping of Methylobacterium Species.</title>
        <authorList>
            <person name="Alessa O."/>
            <person name="Ogura Y."/>
            <person name="Fujitani Y."/>
            <person name="Takami H."/>
            <person name="Hayashi T."/>
            <person name="Sahin N."/>
            <person name="Tani A."/>
        </authorList>
    </citation>
    <scope>NUCLEOTIDE SEQUENCE</scope>
    <source>
        <strain evidence="1">DSM 14458</strain>
    </source>
</reference>
<reference evidence="1" key="2">
    <citation type="submission" date="2021-08" db="EMBL/GenBank/DDBJ databases">
        <authorList>
            <person name="Tani A."/>
            <person name="Ola A."/>
            <person name="Ogura Y."/>
            <person name="Katsura K."/>
            <person name="Hayashi T."/>
        </authorList>
    </citation>
    <scope>NUCLEOTIDE SEQUENCE</scope>
    <source>
        <strain evidence="1">DSM 14458</strain>
    </source>
</reference>
<organism evidence="1 2">
    <name type="scientific">Methylorubrum suomiense</name>
    <dbReference type="NCBI Taxonomy" id="144191"/>
    <lineage>
        <taxon>Bacteria</taxon>
        <taxon>Pseudomonadati</taxon>
        <taxon>Pseudomonadota</taxon>
        <taxon>Alphaproteobacteria</taxon>
        <taxon>Hyphomicrobiales</taxon>
        <taxon>Methylobacteriaceae</taxon>
        <taxon>Methylorubrum</taxon>
    </lineage>
</organism>
<dbReference type="EMBL" id="BPRE01000013">
    <property type="protein sequence ID" value="GJE77208.1"/>
    <property type="molecule type" value="Genomic_DNA"/>
</dbReference>